<evidence type="ECO:0000313" key="1">
    <source>
        <dbReference type="EMBL" id="GBD00264.1"/>
    </source>
</evidence>
<dbReference type="Proteomes" id="UP000236173">
    <property type="component" value="Unassembled WGS sequence"/>
</dbReference>
<proteinExistence type="predicted"/>
<protein>
    <submittedName>
        <fullName evidence="1">Uncharacterized protein</fullName>
    </submittedName>
</protein>
<comment type="caution">
    <text evidence="1">The sequence shown here is derived from an EMBL/GenBank/DDBJ whole genome shotgun (WGS) entry which is preliminary data.</text>
</comment>
<dbReference type="EMBL" id="BEHT01000069">
    <property type="protein sequence ID" value="GBD00264.1"/>
    <property type="molecule type" value="Genomic_DNA"/>
</dbReference>
<organism evidence="1 2">
    <name type="scientific">Candidatus Fervidibacter japonicus</name>
    <dbReference type="NCBI Taxonomy" id="2035412"/>
    <lineage>
        <taxon>Bacteria</taxon>
        <taxon>Candidatus Fervidibacterota</taxon>
        <taxon>Candidatus Fervidibacter</taxon>
    </lineage>
</organism>
<dbReference type="AlphaFoldDB" id="A0A2H5XGE8"/>
<gene>
    <name evidence="1" type="ORF">HRbin17_02803</name>
</gene>
<name>A0A2H5XGE8_9BACT</name>
<accession>A0A2H5XGE8</accession>
<evidence type="ECO:0000313" key="2">
    <source>
        <dbReference type="Proteomes" id="UP000236173"/>
    </source>
</evidence>
<sequence length="102" mass="12139">MTDEMLRMTLSPTAQFFAEHDKDFANAFNRFKAVKWRSLLEQFEHRDGHRYELDSFLLRMLGFTDNEIAQLLPKVYQAVAQELRTLKEAMQTHRLEEEETEG</sequence>
<reference evidence="2" key="1">
    <citation type="submission" date="2017-09" db="EMBL/GenBank/DDBJ databases">
        <title>Metaegenomics of thermophilic ammonia-oxidizing enrichment culture.</title>
        <authorList>
            <person name="Kato S."/>
            <person name="Suzuki K."/>
        </authorList>
    </citation>
    <scope>NUCLEOTIDE SEQUENCE [LARGE SCALE GENOMIC DNA]</scope>
</reference>